<keyword evidence="2" id="KW-1185">Reference proteome</keyword>
<dbReference type="AlphaFoldDB" id="A0A834IQ04"/>
<evidence type="ECO:0000313" key="2">
    <source>
        <dbReference type="Proteomes" id="UP000625711"/>
    </source>
</evidence>
<organism evidence="1 2">
    <name type="scientific">Rhynchophorus ferrugineus</name>
    <name type="common">Red palm weevil</name>
    <name type="synonym">Curculio ferrugineus</name>
    <dbReference type="NCBI Taxonomy" id="354439"/>
    <lineage>
        <taxon>Eukaryota</taxon>
        <taxon>Metazoa</taxon>
        <taxon>Ecdysozoa</taxon>
        <taxon>Arthropoda</taxon>
        <taxon>Hexapoda</taxon>
        <taxon>Insecta</taxon>
        <taxon>Pterygota</taxon>
        <taxon>Neoptera</taxon>
        <taxon>Endopterygota</taxon>
        <taxon>Coleoptera</taxon>
        <taxon>Polyphaga</taxon>
        <taxon>Cucujiformia</taxon>
        <taxon>Curculionidae</taxon>
        <taxon>Dryophthorinae</taxon>
        <taxon>Rhynchophorus</taxon>
    </lineage>
</organism>
<name>A0A834IQ04_RHYFE</name>
<dbReference type="EMBL" id="JAACXV010000411">
    <property type="protein sequence ID" value="KAF7277917.1"/>
    <property type="molecule type" value="Genomic_DNA"/>
</dbReference>
<sequence>MADGRDDDSFGISVSLARSPISSLMPEDLVPLCGYLWHHYRRCRALFLRLAPYLDPMGTSPRRNLSHVGVRVGLRMR</sequence>
<accession>A0A834IQ04</accession>
<evidence type="ECO:0000313" key="1">
    <source>
        <dbReference type="EMBL" id="KAF7277917.1"/>
    </source>
</evidence>
<protein>
    <submittedName>
        <fullName evidence="1">Uncharacterized protein</fullName>
    </submittedName>
</protein>
<dbReference type="Proteomes" id="UP000625711">
    <property type="component" value="Unassembled WGS sequence"/>
</dbReference>
<comment type="caution">
    <text evidence="1">The sequence shown here is derived from an EMBL/GenBank/DDBJ whole genome shotgun (WGS) entry which is preliminary data.</text>
</comment>
<reference evidence="1" key="1">
    <citation type="submission" date="2020-08" db="EMBL/GenBank/DDBJ databases">
        <title>Genome sequencing and assembly of the red palm weevil Rhynchophorus ferrugineus.</title>
        <authorList>
            <person name="Dias G.B."/>
            <person name="Bergman C.M."/>
            <person name="Manee M."/>
        </authorList>
    </citation>
    <scope>NUCLEOTIDE SEQUENCE</scope>
    <source>
        <strain evidence="1">AA-2017</strain>
        <tissue evidence="1">Whole larva</tissue>
    </source>
</reference>
<proteinExistence type="predicted"/>
<gene>
    <name evidence="1" type="ORF">GWI33_009034</name>
</gene>